<keyword evidence="10" id="KW-0833">Ubl conjugation pathway</keyword>
<evidence type="ECO:0000256" key="2">
    <source>
        <dbReference type="ARBA" id="ARBA00001947"/>
    </source>
</evidence>
<feature type="domain" description="RING-type" evidence="14">
    <location>
        <begin position="301"/>
        <end position="349"/>
    </location>
</feature>
<dbReference type="Gene3D" id="3.30.40.10">
    <property type="entry name" value="Zinc/RING finger domain, C3HC4 (zinc finger)"/>
    <property type="match status" value="1"/>
</dbReference>
<comment type="similarity">
    <text evidence="4">Belongs to the RBR family. Ariadne subfamily.</text>
</comment>
<reference evidence="17" key="1">
    <citation type="submission" date="2018-08" db="EMBL/GenBank/DDBJ databases">
        <authorList>
            <person name="Rossello M."/>
        </authorList>
    </citation>
    <scope>NUCLEOTIDE SEQUENCE [LARGE SCALE GENOMIC DNA]</scope>
    <source>
        <strain evidence="17">cv. Chinese Spring</strain>
    </source>
</reference>
<dbReference type="Gene3D" id="1.20.120.1750">
    <property type="match status" value="1"/>
</dbReference>
<evidence type="ECO:0000256" key="5">
    <source>
        <dbReference type="ARBA" id="ARBA00012251"/>
    </source>
</evidence>
<dbReference type="Pfam" id="PF26200">
    <property type="entry name" value="Rcat_RNF216"/>
    <property type="match status" value="1"/>
</dbReference>
<dbReference type="GO" id="GO:0008270">
    <property type="term" value="F:zinc ion binding"/>
    <property type="evidence" value="ECO:0007669"/>
    <property type="project" value="UniProtKB-KW"/>
</dbReference>
<keyword evidence="18" id="KW-1185">Reference proteome</keyword>
<evidence type="ECO:0000256" key="1">
    <source>
        <dbReference type="ARBA" id="ARBA00001798"/>
    </source>
</evidence>
<evidence type="ECO:0000256" key="4">
    <source>
        <dbReference type="ARBA" id="ARBA00005884"/>
    </source>
</evidence>
<dbReference type="InterPro" id="IPR017907">
    <property type="entry name" value="Znf_RING_CS"/>
</dbReference>
<organism evidence="17">
    <name type="scientific">Triticum aestivum</name>
    <name type="common">Wheat</name>
    <dbReference type="NCBI Taxonomy" id="4565"/>
    <lineage>
        <taxon>Eukaryota</taxon>
        <taxon>Viridiplantae</taxon>
        <taxon>Streptophyta</taxon>
        <taxon>Embryophyta</taxon>
        <taxon>Tracheophyta</taxon>
        <taxon>Spermatophyta</taxon>
        <taxon>Magnoliopsida</taxon>
        <taxon>Liliopsida</taxon>
        <taxon>Poales</taxon>
        <taxon>Poaceae</taxon>
        <taxon>BOP clade</taxon>
        <taxon>Pooideae</taxon>
        <taxon>Triticodae</taxon>
        <taxon>Triticeae</taxon>
        <taxon>Triticinae</taxon>
        <taxon>Triticum</taxon>
    </lineage>
</organism>
<comment type="catalytic activity">
    <reaction evidence="1">
        <text>[E2 ubiquitin-conjugating enzyme]-S-ubiquitinyl-L-cysteine + [acceptor protein]-L-lysine = [E2 ubiquitin-conjugating enzyme]-L-cysteine + [acceptor protein]-N(6)-ubiquitinyl-L-lysine.</text>
        <dbReference type="EC" id="2.3.2.31"/>
    </reaction>
</comment>
<dbReference type="SMART" id="SM00591">
    <property type="entry name" value="RWD"/>
    <property type="match status" value="1"/>
</dbReference>
<dbReference type="GO" id="GO:0031624">
    <property type="term" value="F:ubiquitin conjugating enzyme binding"/>
    <property type="evidence" value="ECO:0000318"/>
    <property type="project" value="GO_Central"/>
</dbReference>
<dbReference type="SMART" id="SM00184">
    <property type="entry name" value="RING"/>
    <property type="match status" value="2"/>
</dbReference>
<evidence type="ECO:0000256" key="10">
    <source>
        <dbReference type="ARBA" id="ARBA00022786"/>
    </source>
</evidence>
<dbReference type="FunFam" id="3.30.40.10:FF:000358">
    <property type="entry name" value="RBR-type E3 ubiquitin transferase"/>
    <property type="match status" value="1"/>
</dbReference>
<keyword evidence="11" id="KW-0862">Zinc</keyword>
<dbReference type="GO" id="GO:0016567">
    <property type="term" value="P:protein ubiquitination"/>
    <property type="evidence" value="ECO:0007669"/>
    <property type="project" value="InterPro"/>
</dbReference>
<evidence type="ECO:0000256" key="11">
    <source>
        <dbReference type="ARBA" id="ARBA00022833"/>
    </source>
</evidence>
<dbReference type="InterPro" id="IPR016135">
    <property type="entry name" value="UBQ-conjugating_enzyme/RWD"/>
</dbReference>
<dbReference type="InterPro" id="IPR002867">
    <property type="entry name" value="IBR_dom"/>
</dbReference>
<dbReference type="InterPro" id="IPR031127">
    <property type="entry name" value="E3_UB_ligase_RBR"/>
</dbReference>
<dbReference type="Gramene" id="TraesCS2A02G445700.1">
    <property type="protein sequence ID" value="TraesCS2A02G445700.1"/>
    <property type="gene ID" value="TraesCS2A02G445700"/>
</dbReference>
<comment type="cofactor">
    <cofactor evidence="2">
        <name>Zn(2+)</name>
        <dbReference type="ChEBI" id="CHEBI:29105"/>
    </cofactor>
</comment>
<dbReference type="Pfam" id="PF01485">
    <property type="entry name" value="IBR"/>
    <property type="match status" value="1"/>
</dbReference>
<dbReference type="InterPro" id="IPR001841">
    <property type="entry name" value="Znf_RING"/>
</dbReference>
<accession>A0A3B6B5R9</accession>
<dbReference type="EC" id="2.3.2.31" evidence="5"/>
<evidence type="ECO:0000259" key="14">
    <source>
        <dbReference type="PROSITE" id="PS50089"/>
    </source>
</evidence>
<feature type="domain" description="RING-type" evidence="16">
    <location>
        <begin position="297"/>
        <end position="517"/>
    </location>
</feature>
<dbReference type="PROSITE" id="PS00518">
    <property type="entry name" value="ZF_RING_1"/>
    <property type="match status" value="1"/>
</dbReference>
<evidence type="ECO:0000256" key="8">
    <source>
        <dbReference type="ARBA" id="ARBA00022737"/>
    </source>
</evidence>
<evidence type="ECO:0000259" key="16">
    <source>
        <dbReference type="PROSITE" id="PS51873"/>
    </source>
</evidence>
<comment type="function">
    <text evidence="3">Might act as an E3 ubiquitin-protein ligase, or as part of E3 complex, which accepts ubiquitin from specific E2 ubiquitin-conjugating enzymes and then transfers it to substrates.</text>
</comment>
<feature type="domain" description="RWD" evidence="15">
    <location>
        <begin position="96"/>
        <end position="244"/>
    </location>
</feature>
<dbReference type="AlphaFoldDB" id="A0A3B6B5R9"/>
<dbReference type="InterPro" id="IPR006575">
    <property type="entry name" value="RWD_dom"/>
</dbReference>
<evidence type="ECO:0000259" key="15">
    <source>
        <dbReference type="PROSITE" id="PS50908"/>
    </source>
</evidence>
<gene>
    <name evidence="17" type="primary">LOC123186012</name>
</gene>
<dbReference type="Gene3D" id="3.10.110.10">
    <property type="entry name" value="Ubiquitin Conjugating Enzyme"/>
    <property type="match status" value="1"/>
</dbReference>
<dbReference type="Pfam" id="PF05773">
    <property type="entry name" value="RWD"/>
    <property type="match status" value="1"/>
</dbReference>
<evidence type="ECO:0000256" key="3">
    <source>
        <dbReference type="ARBA" id="ARBA00003976"/>
    </source>
</evidence>
<dbReference type="CDD" id="cd23821">
    <property type="entry name" value="RWD_IMPACT"/>
    <property type="match status" value="1"/>
</dbReference>
<keyword evidence="7" id="KW-0479">Metal-binding</keyword>
<dbReference type="PROSITE" id="PS51873">
    <property type="entry name" value="TRIAD"/>
    <property type="match status" value="1"/>
</dbReference>
<protein>
    <recommendedName>
        <fullName evidence="5">RBR-type E3 ubiquitin transferase</fullName>
        <ecNumber evidence="5">2.3.2.31</ecNumber>
    </recommendedName>
</protein>
<evidence type="ECO:0000256" key="6">
    <source>
        <dbReference type="ARBA" id="ARBA00022679"/>
    </source>
</evidence>
<dbReference type="SUPFAM" id="SSF57850">
    <property type="entry name" value="RING/U-box"/>
    <property type="match status" value="3"/>
</dbReference>
<feature type="compositionally biased region" description="Basic and acidic residues" evidence="13">
    <location>
        <begin position="16"/>
        <end position="26"/>
    </location>
</feature>
<evidence type="ECO:0000313" key="17">
    <source>
        <dbReference type="EnsemblPlants" id="TraesCS2A02G445700.1"/>
    </source>
</evidence>
<keyword evidence="9 12" id="KW-0863">Zinc-finger</keyword>
<dbReference type="GO" id="GO:0006511">
    <property type="term" value="P:ubiquitin-dependent protein catabolic process"/>
    <property type="evidence" value="ECO:0000318"/>
    <property type="project" value="GO_Central"/>
</dbReference>
<keyword evidence="6" id="KW-0808">Transferase</keyword>
<dbReference type="EnsemblPlants" id="TraesCS2A02G445700.1">
    <property type="protein sequence ID" value="TraesCS2A02G445700.1"/>
    <property type="gene ID" value="TraesCS2A02G445700"/>
</dbReference>
<dbReference type="InterPro" id="IPR013083">
    <property type="entry name" value="Znf_RING/FYVE/PHD"/>
</dbReference>
<dbReference type="OMA" id="FQICIRY"/>
<dbReference type="PANTHER" id="PTHR11685">
    <property type="entry name" value="RBR FAMILY RING FINGER AND IBR DOMAIN-CONTAINING"/>
    <property type="match status" value="1"/>
</dbReference>
<reference evidence="17" key="2">
    <citation type="submission" date="2018-10" db="UniProtKB">
        <authorList>
            <consortium name="EnsemblPlants"/>
        </authorList>
    </citation>
    <scope>IDENTIFICATION</scope>
</reference>
<feature type="region of interest" description="Disordered" evidence="13">
    <location>
        <begin position="1"/>
        <end position="50"/>
    </location>
</feature>
<name>A0A3B6B5R9_WHEAT</name>
<dbReference type="GeneID" id="123186012"/>
<evidence type="ECO:0000313" key="18">
    <source>
        <dbReference type="Proteomes" id="UP000019116"/>
    </source>
</evidence>
<dbReference type="SUPFAM" id="SSF54495">
    <property type="entry name" value="UBC-like"/>
    <property type="match status" value="1"/>
</dbReference>
<evidence type="ECO:0000256" key="9">
    <source>
        <dbReference type="ARBA" id="ARBA00022771"/>
    </source>
</evidence>
<evidence type="ECO:0000256" key="13">
    <source>
        <dbReference type="SAM" id="MobiDB-lite"/>
    </source>
</evidence>
<dbReference type="Proteomes" id="UP000019116">
    <property type="component" value="Chromosome 2A"/>
</dbReference>
<proteinExistence type="inferred from homology"/>
<evidence type="ECO:0000256" key="12">
    <source>
        <dbReference type="PROSITE-ProRule" id="PRU00175"/>
    </source>
</evidence>
<dbReference type="InterPro" id="IPR044066">
    <property type="entry name" value="TRIAD_supradom"/>
</dbReference>
<dbReference type="STRING" id="4565.A0A3B6B5R9"/>
<dbReference type="PROSITE" id="PS50908">
    <property type="entry name" value="RWD"/>
    <property type="match status" value="1"/>
</dbReference>
<dbReference type="GO" id="GO:0000151">
    <property type="term" value="C:ubiquitin ligase complex"/>
    <property type="evidence" value="ECO:0000318"/>
    <property type="project" value="GO_Central"/>
</dbReference>
<dbReference type="GO" id="GO:0005737">
    <property type="term" value="C:cytoplasm"/>
    <property type="evidence" value="ECO:0000318"/>
    <property type="project" value="GO_Central"/>
</dbReference>
<sequence length="594" mass="67710">MAADSVGTASSPPPLPHRDPSRDFSHEASSSSSSRAAGAQPVSCDGRAEEDVLDIDSPWVAAAAADSRLEEAAACLQPESEADEDEIRNNQERQEDELMALEAIYGDDLVEFRSKAGLRYFQICIRYDLHDDAQVCARLSSATEKAKYGGCPDDDHDTKEHDAGPDEFSYTCNFEYLPPLILTCLLPKSYPSKEPPYFTVTAKWMDGPDVSQLCEMLDTIWAELPGQEVIYQWVEWIRSSSLLNLWFDGKILLGQDIQSRRHNGDRRAISRSISLESVIPSMLSYSSKKRYQAFLEDLHMCKICLNQWKGSNFIKLPCQHLYCVKCMETLCKMHVKEGTLFQLVCPDTKCNTSIPHHLLKRLLSKEEFERWDRLALEKALDSMADVVYCQKCVVGCVEDEDNNAECPKCSYTFCGFRKELWHPGKQCLTPEQKLQRRRGSGRMTEREVAQELSNIRELYKDVRVCPKCRIAIAKSEGCNKMVCGNCGQFFCFRCGKAIRGYSHFTNCRLFESHDMTDLDRQIDELQFGNQMRNQLKPVGAMVRCPRCREMTFKDDEKYIFCMVCAASSCTMCKRIITDRRMKSGHWGSSECYSL</sequence>
<dbReference type="RefSeq" id="XP_044453745.1">
    <property type="nucleotide sequence ID" value="XM_044597810.1"/>
</dbReference>
<dbReference type="SMART" id="SM00647">
    <property type="entry name" value="IBR"/>
    <property type="match status" value="2"/>
</dbReference>
<dbReference type="Gramene" id="TraesCS2A03G1056100.1">
    <property type="protein sequence ID" value="TraesCS2A03G1056100.1.CDS"/>
    <property type="gene ID" value="TraesCS2A03G1056100"/>
</dbReference>
<dbReference type="Gramene" id="TraesROB_scaffold_042695_01G000300.1">
    <property type="protein sequence ID" value="TraesROB_scaffold_042695_01G000300.1"/>
    <property type="gene ID" value="TraesROB_scaffold_042695_01G000300"/>
</dbReference>
<dbReference type="CDD" id="cd20341">
    <property type="entry name" value="BRcat_RBR_RNF14"/>
    <property type="match status" value="1"/>
</dbReference>
<dbReference type="PROSITE" id="PS50089">
    <property type="entry name" value="ZF_RING_2"/>
    <property type="match status" value="1"/>
</dbReference>
<dbReference type="OrthoDB" id="1431934at2759"/>
<keyword evidence="8" id="KW-0677">Repeat</keyword>
<dbReference type="GO" id="GO:0061630">
    <property type="term" value="F:ubiquitin protein ligase activity"/>
    <property type="evidence" value="ECO:0000318"/>
    <property type="project" value="GO_Central"/>
</dbReference>
<evidence type="ECO:0000256" key="7">
    <source>
        <dbReference type="ARBA" id="ARBA00022723"/>
    </source>
</evidence>